<feature type="signal peptide" evidence="1">
    <location>
        <begin position="1"/>
        <end position="18"/>
    </location>
</feature>
<accession>A0AA39H1R2</accession>
<evidence type="ECO:0008006" key="4">
    <source>
        <dbReference type="Google" id="ProtNLM"/>
    </source>
</evidence>
<keyword evidence="1" id="KW-0732">Signal</keyword>
<feature type="chain" id="PRO_5041245359" description="Pepsin inhibitor-3-like repeated domain-containing protein" evidence="1">
    <location>
        <begin position="19"/>
        <end position="188"/>
    </location>
</feature>
<reference evidence="2" key="1">
    <citation type="submission" date="2023-06" db="EMBL/GenBank/DDBJ databases">
        <title>Genomic analysis of the entomopathogenic nematode Steinernema hermaphroditum.</title>
        <authorList>
            <person name="Schwarz E.M."/>
            <person name="Heppert J.K."/>
            <person name="Baniya A."/>
            <person name="Schwartz H.T."/>
            <person name="Tan C.-H."/>
            <person name="Antoshechkin I."/>
            <person name="Sternberg P.W."/>
            <person name="Goodrich-Blair H."/>
            <person name="Dillman A.R."/>
        </authorList>
    </citation>
    <scope>NUCLEOTIDE SEQUENCE</scope>
    <source>
        <strain evidence="2">PS9179</strain>
        <tissue evidence="2">Whole animal</tissue>
    </source>
</reference>
<keyword evidence="3" id="KW-1185">Reference proteome</keyword>
<name>A0AA39H1R2_9BILA</name>
<evidence type="ECO:0000256" key="1">
    <source>
        <dbReference type="SAM" id="SignalP"/>
    </source>
</evidence>
<sequence length="188" mass="21019">MWQALVVVLAPLPFLVSAYSGDYAPVTYSHSYASPSGNTFGYSYASAGSSAGGSPSYGGRTYTSGYSEPYSSYYSSSSDSSGGRPYSSYSSYSSHCAYENDVVIENGISRPMTDRERQLVRNYEREIMNYNQRSAAAIFNMNLRFMEQIRDGQFPTLYPYEMNQMPQPPCLCSSCRRGYSSSSYHYEK</sequence>
<protein>
    <recommendedName>
        <fullName evidence="4">Pepsin inhibitor-3-like repeated domain-containing protein</fullName>
    </recommendedName>
</protein>
<evidence type="ECO:0000313" key="3">
    <source>
        <dbReference type="Proteomes" id="UP001175271"/>
    </source>
</evidence>
<dbReference type="Proteomes" id="UP001175271">
    <property type="component" value="Unassembled WGS sequence"/>
</dbReference>
<comment type="caution">
    <text evidence="2">The sequence shown here is derived from an EMBL/GenBank/DDBJ whole genome shotgun (WGS) entry which is preliminary data.</text>
</comment>
<dbReference type="EMBL" id="JAUCMV010000005">
    <property type="protein sequence ID" value="KAK0396733.1"/>
    <property type="molecule type" value="Genomic_DNA"/>
</dbReference>
<proteinExistence type="predicted"/>
<evidence type="ECO:0000313" key="2">
    <source>
        <dbReference type="EMBL" id="KAK0396733.1"/>
    </source>
</evidence>
<dbReference type="AlphaFoldDB" id="A0AA39H1R2"/>
<gene>
    <name evidence="2" type="ORF">QR680_001833</name>
</gene>
<organism evidence="2 3">
    <name type="scientific">Steinernema hermaphroditum</name>
    <dbReference type="NCBI Taxonomy" id="289476"/>
    <lineage>
        <taxon>Eukaryota</taxon>
        <taxon>Metazoa</taxon>
        <taxon>Ecdysozoa</taxon>
        <taxon>Nematoda</taxon>
        <taxon>Chromadorea</taxon>
        <taxon>Rhabditida</taxon>
        <taxon>Tylenchina</taxon>
        <taxon>Panagrolaimomorpha</taxon>
        <taxon>Strongyloidoidea</taxon>
        <taxon>Steinernematidae</taxon>
        <taxon>Steinernema</taxon>
    </lineage>
</organism>